<comment type="caution">
    <text evidence="1">The sequence shown here is derived from an EMBL/GenBank/DDBJ whole genome shotgun (WGS) entry which is preliminary data.</text>
</comment>
<dbReference type="Proteomes" id="UP000789759">
    <property type="component" value="Unassembled WGS sequence"/>
</dbReference>
<organism evidence="1 2">
    <name type="scientific">Cetraspora pellucida</name>
    <dbReference type="NCBI Taxonomy" id="1433469"/>
    <lineage>
        <taxon>Eukaryota</taxon>
        <taxon>Fungi</taxon>
        <taxon>Fungi incertae sedis</taxon>
        <taxon>Mucoromycota</taxon>
        <taxon>Glomeromycotina</taxon>
        <taxon>Glomeromycetes</taxon>
        <taxon>Diversisporales</taxon>
        <taxon>Gigasporaceae</taxon>
        <taxon>Cetraspora</taxon>
    </lineage>
</organism>
<evidence type="ECO:0000313" key="2">
    <source>
        <dbReference type="Proteomes" id="UP000789759"/>
    </source>
</evidence>
<accession>A0A9N9BCN9</accession>
<dbReference type="AlphaFoldDB" id="A0A9N9BCN9"/>
<dbReference type="OrthoDB" id="2441935at2759"/>
<sequence>MARGQKKPEITERRNGVQNYIKFMRDFYPHESPFPVQEDCLKKYIDYKVKAGKLQTQYLTLYVTNIKAHNEALGFGWAFGASIKEALAVASSNLGAIPLRVNASNVISLPTDINSSNLDISLQGEDSFNALCNSQQGLSYDQNSPGFTFQDVPTDNALNMQANVTLNDDFPYNMSPCDAHSLLPPGINAPNIIPLHTEVNPSNLDASSLQGSDSLCNSTDNIQSNITQNDDLSPCDARPFLPAGITASNIVPLPTDINSYIQPTHLRSNQFYTQRNNFPTVPTDNTYFNDNFLYNMSPCDAHSRLPPEINAPNVIPLHTDVNPSNLDASSLQGSDSLCNSTDNHIQAYITQNDDLSPCDARPFLPAGITASNIVPLPTDINSYIQPTHLRSNQFYTQRNNFPTVPTDNTYFKVKTNVTQNINIPYNLSTRDARPFHPPRINVPNNIPLHIDTQSTCIIPNNNFIYSQSFPDAHLSLQPEINVNFQNSFFNRLHNPNIDVQELEKQNFISTTWKRISDAQREIAYLYYLIKRIR</sequence>
<evidence type="ECO:0000313" key="1">
    <source>
        <dbReference type="EMBL" id="CAG8563335.1"/>
    </source>
</evidence>
<gene>
    <name evidence="1" type="ORF">CPELLU_LOCUS5306</name>
</gene>
<name>A0A9N9BCN9_9GLOM</name>
<keyword evidence="2" id="KW-1185">Reference proteome</keyword>
<protein>
    <submittedName>
        <fullName evidence="1">12977_t:CDS:1</fullName>
    </submittedName>
</protein>
<reference evidence="1" key="1">
    <citation type="submission" date="2021-06" db="EMBL/GenBank/DDBJ databases">
        <authorList>
            <person name="Kallberg Y."/>
            <person name="Tangrot J."/>
            <person name="Rosling A."/>
        </authorList>
    </citation>
    <scope>NUCLEOTIDE SEQUENCE</scope>
    <source>
        <strain evidence="1">FL966</strain>
    </source>
</reference>
<proteinExistence type="predicted"/>
<dbReference type="EMBL" id="CAJVQA010003005">
    <property type="protein sequence ID" value="CAG8563335.1"/>
    <property type="molecule type" value="Genomic_DNA"/>
</dbReference>